<evidence type="ECO:0000256" key="1">
    <source>
        <dbReference type="SAM" id="MobiDB-lite"/>
    </source>
</evidence>
<accession>A0A0L0F9U3</accession>
<feature type="transmembrane region" description="Helical" evidence="2">
    <location>
        <begin position="62"/>
        <end position="82"/>
    </location>
</feature>
<sequence>MMDEVYLNEVPERPPVNVLMPVIKKKVASRSASRTSSKRTDKKKSDIGRLIQNESLVPGPTLLSTLSVMSAALSVGALVMGLRLRYHGA</sequence>
<keyword evidence="2" id="KW-0812">Transmembrane</keyword>
<keyword evidence="2" id="KW-0472">Membrane</keyword>
<dbReference type="AlphaFoldDB" id="A0A0L0F9U3"/>
<evidence type="ECO:0000313" key="3">
    <source>
        <dbReference type="EMBL" id="KNC73489.1"/>
    </source>
</evidence>
<keyword evidence="2" id="KW-1133">Transmembrane helix</keyword>
<evidence type="ECO:0000313" key="4">
    <source>
        <dbReference type="Proteomes" id="UP000054560"/>
    </source>
</evidence>
<dbReference type="RefSeq" id="XP_014147391.1">
    <property type="nucleotide sequence ID" value="XM_014291916.1"/>
</dbReference>
<protein>
    <submittedName>
        <fullName evidence="3">Uncharacterized protein</fullName>
    </submittedName>
</protein>
<feature type="region of interest" description="Disordered" evidence="1">
    <location>
        <begin position="29"/>
        <end position="50"/>
    </location>
</feature>
<dbReference type="GeneID" id="25914457"/>
<keyword evidence="4" id="KW-1185">Reference proteome</keyword>
<evidence type="ECO:0000256" key="2">
    <source>
        <dbReference type="SAM" id="Phobius"/>
    </source>
</evidence>
<reference evidence="3 4" key="1">
    <citation type="submission" date="2011-02" db="EMBL/GenBank/DDBJ databases">
        <title>The Genome Sequence of Sphaeroforma arctica JP610.</title>
        <authorList>
            <consortium name="The Broad Institute Genome Sequencing Platform"/>
            <person name="Russ C."/>
            <person name="Cuomo C."/>
            <person name="Young S.K."/>
            <person name="Zeng Q."/>
            <person name="Gargeya S."/>
            <person name="Alvarado L."/>
            <person name="Berlin A."/>
            <person name="Chapman S.B."/>
            <person name="Chen Z."/>
            <person name="Freedman E."/>
            <person name="Gellesch M."/>
            <person name="Goldberg J."/>
            <person name="Griggs A."/>
            <person name="Gujja S."/>
            <person name="Heilman E."/>
            <person name="Heiman D."/>
            <person name="Howarth C."/>
            <person name="Mehta T."/>
            <person name="Neiman D."/>
            <person name="Pearson M."/>
            <person name="Roberts A."/>
            <person name="Saif S."/>
            <person name="Shea T."/>
            <person name="Shenoy N."/>
            <person name="Sisk P."/>
            <person name="Stolte C."/>
            <person name="Sykes S."/>
            <person name="White J."/>
            <person name="Yandava C."/>
            <person name="Burger G."/>
            <person name="Gray M.W."/>
            <person name="Holland P.W.H."/>
            <person name="King N."/>
            <person name="Lang F.B.F."/>
            <person name="Roger A.J."/>
            <person name="Ruiz-Trillo I."/>
            <person name="Haas B."/>
            <person name="Nusbaum C."/>
            <person name="Birren B."/>
        </authorList>
    </citation>
    <scope>NUCLEOTIDE SEQUENCE [LARGE SCALE GENOMIC DNA]</scope>
    <source>
        <strain evidence="3 4">JP610</strain>
    </source>
</reference>
<dbReference type="EMBL" id="KQ245555">
    <property type="protein sequence ID" value="KNC73489.1"/>
    <property type="molecule type" value="Genomic_DNA"/>
</dbReference>
<gene>
    <name evidence="3" type="ORF">SARC_13953</name>
</gene>
<dbReference type="Proteomes" id="UP000054560">
    <property type="component" value="Unassembled WGS sequence"/>
</dbReference>
<proteinExistence type="predicted"/>
<organism evidence="3 4">
    <name type="scientific">Sphaeroforma arctica JP610</name>
    <dbReference type="NCBI Taxonomy" id="667725"/>
    <lineage>
        <taxon>Eukaryota</taxon>
        <taxon>Ichthyosporea</taxon>
        <taxon>Ichthyophonida</taxon>
        <taxon>Sphaeroforma</taxon>
    </lineage>
</organism>
<name>A0A0L0F9U3_9EUKA</name>